<dbReference type="InterPro" id="IPR018076">
    <property type="entry name" value="T2SS_GspF_dom"/>
</dbReference>
<evidence type="ECO:0000256" key="5">
    <source>
        <dbReference type="ARBA" id="ARBA00023136"/>
    </source>
</evidence>
<feature type="domain" description="Type II secretion system protein GspF" evidence="7">
    <location>
        <begin position="130"/>
        <end position="254"/>
    </location>
</feature>
<dbReference type="KEGG" id="adp:NCTC12871_01392"/>
<keyword evidence="5 6" id="KW-0472">Membrane</keyword>
<dbReference type="PANTHER" id="PTHR35007">
    <property type="entry name" value="INTEGRAL MEMBRANE PROTEIN-RELATED"/>
    <property type="match status" value="1"/>
</dbReference>
<evidence type="ECO:0000256" key="2">
    <source>
        <dbReference type="ARBA" id="ARBA00022475"/>
    </source>
</evidence>
<accession>A0A448TVF3</accession>
<dbReference type="InterPro" id="IPR042094">
    <property type="entry name" value="T2SS_GspF_sf"/>
</dbReference>
<dbReference type="Pfam" id="PF00482">
    <property type="entry name" value="T2SSF"/>
    <property type="match status" value="1"/>
</dbReference>
<dbReference type="PANTHER" id="PTHR35007:SF2">
    <property type="entry name" value="PILUS ASSEMBLE PROTEIN"/>
    <property type="match status" value="1"/>
</dbReference>
<organism evidence="8 9">
    <name type="scientific">Actinobacillus delphinicola</name>
    <dbReference type="NCBI Taxonomy" id="51161"/>
    <lineage>
        <taxon>Bacteria</taxon>
        <taxon>Pseudomonadati</taxon>
        <taxon>Pseudomonadota</taxon>
        <taxon>Gammaproteobacteria</taxon>
        <taxon>Pasteurellales</taxon>
        <taxon>Pasteurellaceae</taxon>
        <taxon>Actinobacillus</taxon>
    </lineage>
</organism>
<evidence type="ECO:0000313" key="8">
    <source>
        <dbReference type="EMBL" id="VEJ09903.1"/>
    </source>
</evidence>
<gene>
    <name evidence="8" type="primary">tadB_2</name>
    <name evidence="8" type="ORF">NCTC12871_01392</name>
</gene>
<keyword evidence="2" id="KW-1003">Cell membrane</keyword>
<sequence>MIWIFYYALLFFGSILFLFTFKEFNYKKNRIDPNQYEETKFNAQFIKLRLKEMWQQWKFYFTDRNPKNMRKNIFYVVFIFALSLIVNHLYLNIDESFFIPLFFFVTVFGVWQWGERRTRKIFEASFPEIIQVLNSATSAGAGLLQALERCSLDVQGPLGDEFKIIHRRLAFGENVTTVFQESYDSWPFREFYYFATIIRLNMEKGGQMRDIITRLGRIITDSQKMEQKKQTMTAEARVSSIIVASFPLVFFIFMKFVLPENFEFITHNPTGLWVLYYVIASETFGMGIIYWLMKK</sequence>
<evidence type="ECO:0000256" key="3">
    <source>
        <dbReference type="ARBA" id="ARBA00022692"/>
    </source>
</evidence>
<dbReference type="Gene3D" id="1.20.81.30">
    <property type="entry name" value="Type II secretion system (T2SS), domain F"/>
    <property type="match status" value="1"/>
</dbReference>
<proteinExistence type="predicted"/>
<keyword evidence="9" id="KW-1185">Reference proteome</keyword>
<evidence type="ECO:0000256" key="1">
    <source>
        <dbReference type="ARBA" id="ARBA00004651"/>
    </source>
</evidence>
<dbReference type="GO" id="GO:0005886">
    <property type="term" value="C:plasma membrane"/>
    <property type="evidence" value="ECO:0007669"/>
    <property type="project" value="UniProtKB-SubCell"/>
</dbReference>
<protein>
    <submittedName>
        <fullName evidence="8">Flp pilus assembly protein</fullName>
    </submittedName>
</protein>
<feature type="transmembrane region" description="Helical" evidence="6">
    <location>
        <begin position="234"/>
        <end position="254"/>
    </location>
</feature>
<feature type="transmembrane region" description="Helical" evidence="6">
    <location>
        <begin position="73"/>
        <end position="91"/>
    </location>
</feature>
<keyword evidence="3 6" id="KW-0812">Transmembrane</keyword>
<dbReference type="RefSeq" id="WP_232019030.1">
    <property type="nucleotide sequence ID" value="NZ_LR134510.1"/>
</dbReference>
<evidence type="ECO:0000259" key="7">
    <source>
        <dbReference type="Pfam" id="PF00482"/>
    </source>
</evidence>
<name>A0A448TVF3_9PAST</name>
<evidence type="ECO:0000256" key="4">
    <source>
        <dbReference type="ARBA" id="ARBA00022989"/>
    </source>
</evidence>
<evidence type="ECO:0000313" key="9">
    <source>
        <dbReference type="Proteomes" id="UP000279799"/>
    </source>
</evidence>
<comment type="subcellular location">
    <subcellularLocation>
        <location evidence="1">Cell membrane</location>
        <topology evidence="1">Multi-pass membrane protein</topology>
    </subcellularLocation>
</comment>
<evidence type="ECO:0000256" key="6">
    <source>
        <dbReference type="SAM" id="Phobius"/>
    </source>
</evidence>
<keyword evidence="4 6" id="KW-1133">Transmembrane helix</keyword>
<dbReference type="AlphaFoldDB" id="A0A448TVF3"/>
<reference evidence="8 9" key="1">
    <citation type="submission" date="2018-12" db="EMBL/GenBank/DDBJ databases">
        <authorList>
            <consortium name="Pathogen Informatics"/>
        </authorList>
    </citation>
    <scope>NUCLEOTIDE SEQUENCE [LARGE SCALE GENOMIC DNA]</scope>
    <source>
        <strain evidence="8 9">NCTC12871</strain>
    </source>
</reference>
<feature type="transmembrane region" description="Helical" evidence="6">
    <location>
        <begin position="6"/>
        <end position="24"/>
    </location>
</feature>
<feature type="transmembrane region" description="Helical" evidence="6">
    <location>
        <begin position="274"/>
        <end position="293"/>
    </location>
</feature>
<dbReference type="EMBL" id="LR134510">
    <property type="protein sequence ID" value="VEJ09903.1"/>
    <property type="molecule type" value="Genomic_DNA"/>
</dbReference>
<dbReference type="Proteomes" id="UP000279799">
    <property type="component" value="Chromosome"/>
</dbReference>
<feature type="transmembrane region" description="Helical" evidence="6">
    <location>
        <begin position="97"/>
        <end position="114"/>
    </location>
</feature>